<evidence type="ECO:0000256" key="4">
    <source>
        <dbReference type="ARBA" id="ARBA00022559"/>
    </source>
</evidence>
<dbReference type="InterPro" id="IPR000253">
    <property type="entry name" value="FHA_dom"/>
</dbReference>
<dbReference type="AlphaFoldDB" id="A0AAN9ESE3"/>
<dbReference type="GO" id="GO:0042744">
    <property type="term" value="P:hydrogen peroxide catabolic process"/>
    <property type="evidence" value="ECO:0007669"/>
    <property type="project" value="UniProtKB-KW"/>
</dbReference>
<comment type="function">
    <text evidence="15">Removal of H(2)O(2), oxidation of toxic reductants, biosynthesis and degradation of lignin, suberization, auxin catabolism, response to environmental stresses such as wounding, pathogen attack and oxidative stress.</text>
</comment>
<organism evidence="18 19">
    <name type="scientific">Crotalaria pallida</name>
    <name type="common">Smooth rattlebox</name>
    <name type="synonym">Crotalaria striata</name>
    <dbReference type="NCBI Taxonomy" id="3830"/>
    <lineage>
        <taxon>Eukaryota</taxon>
        <taxon>Viridiplantae</taxon>
        <taxon>Streptophyta</taxon>
        <taxon>Embryophyta</taxon>
        <taxon>Tracheophyta</taxon>
        <taxon>Spermatophyta</taxon>
        <taxon>Magnoliopsida</taxon>
        <taxon>eudicotyledons</taxon>
        <taxon>Gunneridae</taxon>
        <taxon>Pentapetalae</taxon>
        <taxon>rosids</taxon>
        <taxon>fabids</taxon>
        <taxon>Fabales</taxon>
        <taxon>Fabaceae</taxon>
        <taxon>Papilionoideae</taxon>
        <taxon>50 kb inversion clade</taxon>
        <taxon>genistoids sensu lato</taxon>
        <taxon>core genistoids</taxon>
        <taxon>Crotalarieae</taxon>
        <taxon>Crotalaria</taxon>
    </lineage>
</organism>
<dbReference type="PROSITE" id="PS00435">
    <property type="entry name" value="PEROXIDASE_1"/>
    <property type="match status" value="1"/>
</dbReference>
<dbReference type="InterPro" id="IPR002016">
    <property type="entry name" value="Haem_peroxidase"/>
</dbReference>
<comment type="similarity">
    <text evidence="2">Belongs to the peroxidase family. Ascorbate peroxidase subfamily.</text>
</comment>
<accession>A0AAN9ESE3</accession>
<feature type="disulfide bond" evidence="14">
    <location>
        <begin position="101"/>
        <end position="106"/>
    </location>
</feature>
<evidence type="ECO:0000256" key="14">
    <source>
        <dbReference type="PIRSR" id="PIRSR600823-5"/>
    </source>
</evidence>
<keyword evidence="15" id="KW-0376">Hydrogen peroxide</keyword>
<dbReference type="PANTHER" id="PTHR31517:SF48">
    <property type="entry name" value="PEROXIDASE 16-RELATED"/>
    <property type="match status" value="1"/>
</dbReference>
<feature type="binding site" evidence="12">
    <location>
        <position position="107"/>
    </location>
    <ligand>
        <name>Ca(2+)</name>
        <dbReference type="ChEBI" id="CHEBI:29108"/>
        <label>1</label>
    </ligand>
</feature>
<dbReference type="FunFam" id="1.10.420.10:FF:000007">
    <property type="entry name" value="Peroxidase"/>
    <property type="match status" value="1"/>
</dbReference>
<dbReference type="PANTHER" id="PTHR31517">
    <property type="match status" value="1"/>
</dbReference>
<evidence type="ECO:0000259" key="16">
    <source>
        <dbReference type="PROSITE" id="PS50006"/>
    </source>
</evidence>
<gene>
    <name evidence="18" type="ORF">RIF29_27962</name>
</gene>
<sequence>MFKSSLVHVNSSMPHSSLTRCLVLYHKMGRVMCVAFPLLALALLGFMAEVAVAAPPAKLVWHYYNHTCHDVEDYVRHQVSLFYQNDKTIAAKLARLVYSDCFVTGCDASILLDEGPNPEKKAKQNRGLGAFVLIDKIKAVVEARCKGIVSCADILQFAARDALHLAGAPSYPVFGGRKDGLKSDASSVDIPSPSISWQESLAYFNSRGLNVLDMTTLLGAHSLGKTHCSFILDRLYNYNGSGKPDPSLNGTFLNTLRKSCPPKTKLGQRDPLVYLNPESGSSYKFTNTYYQRVLSHEAVLGVDQQLLYGGDAEQITEEFAVGFEDFRRAFAEAMHNMGNIKVLTGNQGEIRQNCRFTNKK</sequence>
<keyword evidence="7" id="KW-0732">Signal</keyword>
<dbReference type="CDD" id="cd00693">
    <property type="entry name" value="secretory_peroxidase"/>
    <property type="match status" value="1"/>
</dbReference>
<keyword evidence="5 15" id="KW-0349">Heme</keyword>
<reference evidence="18 19" key="1">
    <citation type="submission" date="2024-01" db="EMBL/GenBank/DDBJ databases">
        <title>The genomes of 5 underutilized Papilionoideae crops provide insights into root nodulation and disease resistanc.</title>
        <authorList>
            <person name="Yuan L."/>
        </authorList>
    </citation>
    <scope>NUCLEOTIDE SEQUENCE [LARGE SCALE GENOMIC DNA]</scope>
    <source>
        <strain evidence="18">ZHUSHIDOU_FW_LH</strain>
        <tissue evidence="18">Leaf</tissue>
    </source>
</reference>
<evidence type="ECO:0000256" key="13">
    <source>
        <dbReference type="PIRSR" id="PIRSR600823-4"/>
    </source>
</evidence>
<name>A0AAN9ESE3_CROPI</name>
<evidence type="ECO:0000256" key="9">
    <source>
        <dbReference type="ARBA" id="ARBA00023004"/>
    </source>
</evidence>
<comment type="cofactor">
    <cofactor evidence="12 15">
        <name>Ca(2+)</name>
        <dbReference type="ChEBI" id="CHEBI:29108"/>
    </cofactor>
    <text evidence="12 15">Binds 2 calcium ions per subunit.</text>
</comment>
<evidence type="ECO:0000313" key="18">
    <source>
        <dbReference type="EMBL" id="KAK7261646.1"/>
    </source>
</evidence>
<dbReference type="PROSITE" id="PS50006">
    <property type="entry name" value="FHA_DOMAIN"/>
    <property type="match status" value="1"/>
</dbReference>
<feature type="domain" description="FHA" evidence="16">
    <location>
        <begin position="203"/>
        <end position="258"/>
    </location>
</feature>
<dbReference type="Pfam" id="PF00141">
    <property type="entry name" value="peroxidase"/>
    <property type="match status" value="1"/>
</dbReference>
<dbReference type="EMBL" id="JAYWIO010000005">
    <property type="protein sequence ID" value="KAK7261646.1"/>
    <property type="molecule type" value="Genomic_DNA"/>
</dbReference>
<dbReference type="GO" id="GO:0046872">
    <property type="term" value="F:metal ion binding"/>
    <property type="evidence" value="ECO:0007669"/>
    <property type="project" value="UniProtKB-UniRule"/>
</dbReference>
<protein>
    <recommendedName>
        <fullName evidence="3 15">Peroxidase</fullName>
        <ecNumber evidence="3 15">1.11.1.7</ecNumber>
    </recommendedName>
</protein>
<evidence type="ECO:0000256" key="6">
    <source>
        <dbReference type="ARBA" id="ARBA00022723"/>
    </source>
</evidence>
<dbReference type="PROSITE" id="PS50873">
    <property type="entry name" value="PEROXIDASE_4"/>
    <property type="match status" value="1"/>
</dbReference>
<keyword evidence="6 12" id="KW-0479">Metal-binding</keyword>
<dbReference type="Gene3D" id="1.10.520.10">
    <property type="match status" value="1"/>
</dbReference>
<evidence type="ECO:0000256" key="11">
    <source>
        <dbReference type="PIRSR" id="PIRSR600823-2"/>
    </source>
</evidence>
<dbReference type="InterPro" id="IPR010255">
    <property type="entry name" value="Haem_peroxidase_sf"/>
</dbReference>
<comment type="caution">
    <text evidence="18">The sequence shown here is derived from an EMBL/GenBank/DDBJ whole genome shotgun (WGS) entry which is preliminary data.</text>
</comment>
<dbReference type="InterPro" id="IPR033905">
    <property type="entry name" value="Secretory_peroxidase"/>
</dbReference>
<evidence type="ECO:0000256" key="5">
    <source>
        <dbReference type="ARBA" id="ARBA00022617"/>
    </source>
</evidence>
<feature type="binding site" evidence="12">
    <location>
        <position position="109"/>
    </location>
    <ligand>
        <name>Ca(2+)</name>
        <dbReference type="ChEBI" id="CHEBI:29108"/>
        <label>1</label>
    </ligand>
</feature>
<keyword evidence="4 15" id="KW-0575">Peroxidase</keyword>
<keyword evidence="10 14" id="KW-1015">Disulfide bond</keyword>
<proteinExistence type="inferred from homology"/>
<feature type="domain" description="Plant heme peroxidase family profile" evidence="17">
    <location>
        <begin position="58"/>
        <end position="358"/>
    </location>
</feature>
<comment type="subcellular location">
    <subcellularLocation>
        <location evidence="15">Secreted</location>
    </subcellularLocation>
</comment>
<keyword evidence="19" id="KW-1185">Reference proteome</keyword>
<comment type="similarity">
    <text evidence="15">Belongs to the peroxidase family. Classical plant (class III) peroxidase subfamily.</text>
</comment>
<keyword evidence="9 12" id="KW-0408">Iron</keyword>
<feature type="binding site" evidence="12">
    <location>
        <position position="105"/>
    </location>
    <ligand>
        <name>Ca(2+)</name>
        <dbReference type="ChEBI" id="CHEBI:29108"/>
        <label>1</label>
    </ligand>
</feature>
<comment type="catalytic activity">
    <reaction evidence="1 15">
        <text>2 a phenolic donor + H2O2 = 2 a phenolic radical donor + 2 H2O</text>
        <dbReference type="Rhea" id="RHEA:56136"/>
        <dbReference type="ChEBI" id="CHEBI:15377"/>
        <dbReference type="ChEBI" id="CHEBI:16240"/>
        <dbReference type="ChEBI" id="CHEBI:139520"/>
        <dbReference type="ChEBI" id="CHEBI:139521"/>
        <dbReference type="EC" id="1.11.1.7"/>
    </reaction>
</comment>
<evidence type="ECO:0000256" key="12">
    <source>
        <dbReference type="PIRSR" id="PIRSR600823-3"/>
    </source>
</evidence>
<dbReference type="GO" id="GO:0006979">
    <property type="term" value="P:response to oxidative stress"/>
    <property type="evidence" value="ECO:0007669"/>
    <property type="project" value="UniProtKB-UniRule"/>
</dbReference>
<evidence type="ECO:0000313" key="19">
    <source>
        <dbReference type="Proteomes" id="UP001372338"/>
    </source>
</evidence>
<evidence type="ECO:0000256" key="3">
    <source>
        <dbReference type="ARBA" id="ARBA00012313"/>
    </source>
</evidence>
<feature type="binding site" evidence="12">
    <location>
        <position position="119"/>
    </location>
    <ligand>
        <name>Ca(2+)</name>
        <dbReference type="ChEBI" id="CHEBI:29108"/>
        <label>1</label>
    </ligand>
</feature>
<feature type="binding site" evidence="12">
    <location>
        <position position="103"/>
    </location>
    <ligand>
        <name>Ca(2+)</name>
        <dbReference type="ChEBI" id="CHEBI:29108"/>
        <label>1</label>
    </ligand>
</feature>
<feature type="disulfide bond" evidence="14">
    <location>
        <begin position="68"/>
        <end position="145"/>
    </location>
</feature>
<dbReference type="Proteomes" id="UP001372338">
    <property type="component" value="Unassembled WGS sequence"/>
</dbReference>
<dbReference type="PRINTS" id="PR00458">
    <property type="entry name" value="PEROXIDASE"/>
</dbReference>
<evidence type="ECO:0000256" key="1">
    <source>
        <dbReference type="ARBA" id="ARBA00000189"/>
    </source>
</evidence>
<keyword evidence="15" id="KW-0964">Secreted</keyword>
<dbReference type="PRINTS" id="PR00461">
    <property type="entry name" value="PLPEROXIDASE"/>
</dbReference>
<evidence type="ECO:0000256" key="2">
    <source>
        <dbReference type="ARBA" id="ARBA00006873"/>
    </source>
</evidence>
<feature type="binding site" description="axial binding residue" evidence="12">
    <location>
        <position position="221"/>
    </location>
    <ligand>
        <name>heme b</name>
        <dbReference type="ChEBI" id="CHEBI:60344"/>
    </ligand>
    <ligandPart>
        <name>Fe</name>
        <dbReference type="ChEBI" id="CHEBI:18248"/>
    </ligandPart>
</feature>
<feature type="site" description="Transition state stabilizer" evidence="13">
    <location>
        <position position="95"/>
    </location>
</feature>
<feature type="binding site" evidence="11">
    <location>
        <position position="191"/>
    </location>
    <ligand>
        <name>substrate</name>
    </ligand>
</feature>
<dbReference type="Gene3D" id="1.10.420.10">
    <property type="entry name" value="Peroxidase, domain 2"/>
    <property type="match status" value="1"/>
</dbReference>
<feature type="disulfide bond" evidence="14">
    <location>
        <begin position="228"/>
        <end position="260"/>
    </location>
</feature>
<evidence type="ECO:0000259" key="17">
    <source>
        <dbReference type="PROSITE" id="PS50873"/>
    </source>
</evidence>
<dbReference type="InterPro" id="IPR019793">
    <property type="entry name" value="Peroxidases_heam-ligand_BS"/>
</dbReference>
<dbReference type="InterPro" id="IPR000823">
    <property type="entry name" value="Peroxidase_pln"/>
</dbReference>
<comment type="cofactor">
    <cofactor evidence="12 15">
        <name>heme b</name>
        <dbReference type="ChEBI" id="CHEBI:60344"/>
    </cofactor>
    <text evidence="12 15">Binds 1 heme b (iron(II)-protoporphyrin IX) group per subunit.</text>
</comment>
<dbReference type="SUPFAM" id="SSF48113">
    <property type="entry name" value="Heme-dependent peroxidases"/>
    <property type="match status" value="1"/>
</dbReference>
<dbReference type="GO" id="GO:0020037">
    <property type="term" value="F:heme binding"/>
    <property type="evidence" value="ECO:0007669"/>
    <property type="project" value="UniProtKB-UniRule"/>
</dbReference>
<feature type="binding site" evidence="12">
    <location>
        <position position="100"/>
    </location>
    <ligand>
        <name>Ca(2+)</name>
        <dbReference type="ChEBI" id="CHEBI:29108"/>
        <label>1</label>
    </ligand>
</feature>
<keyword evidence="12 15" id="KW-0106">Calcium</keyword>
<feature type="disulfide bond" evidence="14">
    <location>
        <begin position="151"/>
        <end position="354"/>
    </location>
</feature>
<dbReference type="GO" id="GO:0140825">
    <property type="term" value="F:lactoperoxidase activity"/>
    <property type="evidence" value="ECO:0007669"/>
    <property type="project" value="UniProtKB-EC"/>
</dbReference>
<keyword evidence="8 15" id="KW-0560">Oxidoreductase</keyword>
<evidence type="ECO:0000256" key="7">
    <source>
        <dbReference type="ARBA" id="ARBA00022729"/>
    </source>
</evidence>
<evidence type="ECO:0000256" key="8">
    <source>
        <dbReference type="ARBA" id="ARBA00023002"/>
    </source>
</evidence>
<dbReference type="GO" id="GO:0005576">
    <property type="term" value="C:extracellular region"/>
    <property type="evidence" value="ECO:0007669"/>
    <property type="project" value="UniProtKB-SubCell"/>
</dbReference>
<dbReference type="EC" id="1.11.1.7" evidence="3 15"/>
<evidence type="ECO:0000256" key="15">
    <source>
        <dbReference type="RuleBase" id="RU362060"/>
    </source>
</evidence>
<evidence type="ECO:0000256" key="10">
    <source>
        <dbReference type="ARBA" id="ARBA00023157"/>
    </source>
</evidence>